<feature type="region of interest" description="Disordered" evidence="1">
    <location>
        <begin position="220"/>
        <end position="244"/>
    </location>
</feature>
<feature type="compositionally biased region" description="Basic and acidic residues" evidence="1">
    <location>
        <begin position="235"/>
        <end position="244"/>
    </location>
</feature>
<evidence type="ECO:0000313" key="4">
    <source>
        <dbReference type="Proteomes" id="UP001370348"/>
    </source>
</evidence>
<keyword evidence="2" id="KW-0732">Signal</keyword>
<dbReference type="Proteomes" id="UP001370348">
    <property type="component" value="Chromosome"/>
</dbReference>
<dbReference type="EMBL" id="CP089984">
    <property type="protein sequence ID" value="WXB14059.1"/>
    <property type="molecule type" value="Genomic_DNA"/>
</dbReference>
<accession>A0ABZ2LT29</accession>
<keyword evidence="4" id="KW-1185">Reference proteome</keyword>
<proteinExistence type="predicted"/>
<evidence type="ECO:0000256" key="2">
    <source>
        <dbReference type="SAM" id="SignalP"/>
    </source>
</evidence>
<dbReference type="RefSeq" id="WP_394823677.1">
    <property type="nucleotide sequence ID" value="NZ_CP089984.1"/>
</dbReference>
<feature type="signal peptide" evidence="2">
    <location>
        <begin position="1"/>
        <end position="21"/>
    </location>
</feature>
<evidence type="ECO:0000256" key="1">
    <source>
        <dbReference type="SAM" id="MobiDB-lite"/>
    </source>
</evidence>
<organism evidence="3 4">
    <name type="scientific">Pendulispora albinea</name>
    <dbReference type="NCBI Taxonomy" id="2741071"/>
    <lineage>
        <taxon>Bacteria</taxon>
        <taxon>Pseudomonadati</taxon>
        <taxon>Myxococcota</taxon>
        <taxon>Myxococcia</taxon>
        <taxon>Myxococcales</taxon>
        <taxon>Sorangiineae</taxon>
        <taxon>Pendulisporaceae</taxon>
        <taxon>Pendulispora</taxon>
    </lineage>
</organism>
<name>A0ABZ2LT29_9BACT</name>
<sequence>MNLSPWAPRAFALALALPSIACSKGDANEAAQGAPLPSSNGCIAATLEHHEHTDDQDGVAHDVRYKERFVRCGGRVWRERVLPRGVPKDAAHARANDHREMPPSFTLARFIEKSSDGATLSLVSRAQRRIIAISPESYEATQFDADFDAAAHLIGTRSIATMTPIPDRSAPAGAEWRSRSSAAGVVRVLWSKLYEFPLEIESESGGGTKLDSLKVVLEPPPVASDLPWADVGGYQKERDTDFMD</sequence>
<gene>
    <name evidence="3" type="ORF">LZC94_40300</name>
</gene>
<feature type="chain" id="PRO_5047314671" evidence="2">
    <location>
        <begin position="22"/>
        <end position="244"/>
    </location>
</feature>
<reference evidence="3 4" key="1">
    <citation type="submission" date="2021-12" db="EMBL/GenBank/DDBJ databases">
        <title>Discovery of the Pendulisporaceae a myxobacterial family with distinct sporulation behavior and unique specialized metabolism.</title>
        <authorList>
            <person name="Garcia R."/>
            <person name="Popoff A."/>
            <person name="Bader C.D."/>
            <person name="Loehr J."/>
            <person name="Walesch S."/>
            <person name="Walt C."/>
            <person name="Boldt J."/>
            <person name="Bunk B."/>
            <person name="Haeckl F.J.F.P.J."/>
            <person name="Gunesch A.P."/>
            <person name="Birkelbach J."/>
            <person name="Nuebel U."/>
            <person name="Pietschmann T."/>
            <person name="Bach T."/>
            <person name="Mueller R."/>
        </authorList>
    </citation>
    <scope>NUCLEOTIDE SEQUENCE [LARGE SCALE GENOMIC DNA]</scope>
    <source>
        <strain evidence="3 4">MSr11954</strain>
    </source>
</reference>
<protein>
    <submittedName>
        <fullName evidence="3">Uncharacterized protein</fullName>
    </submittedName>
</protein>
<evidence type="ECO:0000313" key="3">
    <source>
        <dbReference type="EMBL" id="WXB14059.1"/>
    </source>
</evidence>